<evidence type="ECO:0000313" key="1">
    <source>
        <dbReference type="EMBL" id="KAK4827292.1"/>
    </source>
</evidence>
<name>A0AAN7NKY9_MYCAM</name>
<proteinExistence type="predicted"/>
<keyword evidence="2" id="KW-1185">Reference proteome</keyword>
<comment type="caution">
    <text evidence="1">The sequence shown here is derived from an EMBL/GenBank/DDBJ whole genome shotgun (WGS) entry which is preliminary data.</text>
</comment>
<dbReference type="AlphaFoldDB" id="A0AAN7NKY9"/>
<dbReference type="Proteomes" id="UP001333110">
    <property type="component" value="Unassembled WGS sequence"/>
</dbReference>
<sequence>MQIAPQVTTMFEVLTLSVSHKMIMNKERGAQRILTVQFVMIFNNYKLAKPHLEWGIHCVQLWGLQHGKDMDLLERVQRRATRMVRGLEHLSYEERLRELGLFSLEKRRGRPYCGLSILKGGL</sequence>
<organism evidence="1 2">
    <name type="scientific">Mycteria americana</name>
    <name type="common">Wood stork</name>
    <dbReference type="NCBI Taxonomy" id="33587"/>
    <lineage>
        <taxon>Eukaryota</taxon>
        <taxon>Metazoa</taxon>
        <taxon>Chordata</taxon>
        <taxon>Craniata</taxon>
        <taxon>Vertebrata</taxon>
        <taxon>Euteleostomi</taxon>
        <taxon>Archelosauria</taxon>
        <taxon>Archosauria</taxon>
        <taxon>Dinosauria</taxon>
        <taxon>Saurischia</taxon>
        <taxon>Theropoda</taxon>
        <taxon>Coelurosauria</taxon>
        <taxon>Aves</taxon>
        <taxon>Neognathae</taxon>
        <taxon>Neoaves</taxon>
        <taxon>Aequornithes</taxon>
        <taxon>Ciconiiformes</taxon>
        <taxon>Ciconiidae</taxon>
        <taxon>Mycteria</taxon>
    </lineage>
</organism>
<gene>
    <name evidence="1" type="ORF">QYF61_016519</name>
</gene>
<protein>
    <submittedName>
        <fullName evidence="1">Uncharacterized protein</fullName>
    </submittedName>
</protein>
<reference evidence="1 2" key="1">
    <citation type="journal article" date="2023" name="J. Hered.">
        <title>Chromosome-level genome of the wood stork (Mycteria americana) provides insight into avian chromosome evolution.</title>
        <authorList>
            <person name="Flamio R. Jr."/>
            <person name="Ramstad K.M."/>
        </authorList>
    </citation>
    <scope>NUCLEOTIDE SEQUENCE [LARGE SCALE GENOMIC DNA]</scope>
    <source>
        <strain evidence="1">JAX WOST 10</strain>
    </source>
</reference>
<dbReference type="EMBL" id="JAUNZN010000002">
    <property type="protein sequence ID" value="KAK4827292.1"/>
    <property type="molecule type" value="Genomic_DNA"/>
</dbReference>
<accession>A0AAN7NKY9</accession>
<evidence type="ECO:0000313" key="2">
    <source>
        <dbReference type="Proteomes" id="UP001333110"/>
    </source>
</evidence>